<dbReference type="AlphaFoldDB" id="A0A9D4Z6S9"/>
<dbReference type="FunFam" id="1.25.40.10:FF:000090">
    <property type="entry name" value="Pentatricopeptide repeat-containing protein, chloroplastic"/>
    <property type="match status" value="1"/>
</dbReference>
<dbReference type="Gene3D" id="1.25.40.10">
    <property type="entry name" value="Tetratricopeptide repeat domain"/>
    <property type="match status" value="7"/>
</dbReference>
<dbReference type="PANTHER" id="PTHR47926:SF533">
    <property type="entry name" value="DYW DOMAIN-CONTAINING PROTEIN"/>
    <property type="match status" value="1"/>
</dbReference>
<evidence type="ECO:0000256" key="1">
    <source>
        <dbReference type="ARBA" id="ARBA00022737"/>
    </source>
</evidence>
<feature type="repeat" description="PPR" evidence="2">
    <location>
        <begin position="732"/>
        <end position="766"/>
    </location>
</feature>
<reference evidence="3" key="1">
    <citation type="submission" date="2021-01" db="EMBL/GenBank/DDBJ databases">
        <title>Adiantum capillus-veneris genome.</title>
        <authorList>
            <person name="Fang Y."/>
            <person name="Liao Q."/>
        </authorList>
    </citation>
    <scope>NUCLEOTIDE SEQUENCE</scope>
    <source>
        <strain evidence="3">H3</strain>
        <tissue evidence="3">Leaf</tissue>
    </source>
</reference>
<dbReference type="InterPro" id="IPR046960">
    <property type="entry name" value="PPR_At4g14850-like_plant"/>
</dbReference>
<name>A0A9D4Z6S9_ADICA</name>
<dbReference type="Pfam" id="PF13041">
    <property type="entry name" value="PPR_2"/>
    <property type="match status" value="5"/>
</dbReference>
<feature type="repeat" description="PPR" evidence="2">
    <location>
        <begin position="428"/>
        <end position="462"/>
    </location>
</feature>
<dbReference type="Pfam" id="PF13812">
    <property type="entry name" value="PPR_3"/>
    <property type="match status" value="1"/>
</dbReference>
<sequence>MAKASKYLQCAARSSSSELLTSPKHQNISFASLLFRAGGSKEPALSADPANNVQISPCCIYSRYTILSSLLSTHGDVRHGMLLHHYIILHQLESSPFLGSHLLHMYFRCKSPENGFALVASMCDLNVYAWNYLMEEYVEHGENQKPLELFVRMQGEAVLPNKITFLIIVKVLAHQPTGLDISKIHAQILNSELGQDKVLGTALMKVYGEGCRMEDATKIFDMMVGKDVVLWTTMINLYAEEDQISEALHLYGKMQQEGSTPTMITYVSLLSMCAKHVALGEGEKIHSQIVADGLNPDIALGNALVNMYGKCACLDDACSVFDKMMERNVVTWTCIITLYAQKGYSKITLGLFDRMQLESVLPNQYTYVGKVVACACTAMPDEGKRAHAQISEGEGVDAVAGAALVNMYDKCGSLEAAEKVFASILARDLVLWNAMISTYAQNGRSKEVMELLESMLAQGLRPDKVTFSNICSLFANSAQKAHGERVHAYIMESGMEPELVVENSLAHMYAHFGDLKQARRIFDNMVDRDVVSWTVMIVAYTACEESEKALQFFDQMQQEGLMPDKVTYITILDSCGSSSSQNHFKRMHARLEKGGFLDLGMEVQNALITLCGKWGNLRDAENIFTTVSERDVVTWNAMVSLYSSLGMADKAIDIFVQMLSEEIRPNKVTFVSVVSSCAGQLLFIEGKLIHTWAVDNSLHTDCILGTAFLNMYGKCGSIEDARNCFDTMPKRNLLTWNAMMAVHSQHGQGKETIELFERMLQERLVPDALSFLAVLVACSHCGFADEGKRLFTTMVQEYGILPSADHCDCLVDLFGRSGRLDEAETFLHSLPSQSRKAPYASVLAACKSKNDADRGERVAKYALESDFDNSGCYVILSNIYSALVKHNSTTTNAIDTFERLMAV</sequence>
<dbReference type="PANTHER" id="PTHR47926">
    <property type="entry name" value="PENTATRICOPEPTIDE REPEAT-CONTAINING PROTEIN"/>
    <property type="match status" value="1"/>
</dbReference>
<evidence type="ECO:0000313" key="4">
    <source>
        <dbReference type="Proteomes" id="UP000886520"/>
    </source>
</evidence>
<dbReference type="OrthoDB" id="185373at2759"/>
<protein>
    <recommendedName>
        <fullName evidence="5">Pentatricopeptide repeat-containing protein</fullName>
    </recommendedName>
</protein>
<keyword evidence="4" id="KW-1185">Reference proteome</keyword>
<keyword evidence="1" id="KW-0677">Repeat</keyword>
<feature type="repeat" description="PPR" evidence="2">
    <location>
        <begin position="227"/>
        <end position="261"/>
    </location>
</feature>
<feature type="repeat" description="PPR" evidence="2">
    <location>
        <begin position="328"/>
        <end position="362"/>
    </location>
</feature>
<evidence type="ECO:0000256" key="2">
    <source>
        <dbReference type="PROSITE-ProRule" id="PRU00708"/>
    </source>
</evidence>
<evidence type="ECO:0000313" key="3">
    <source>
        <dbReference type="EMBL" id="KAI5062722.1"/>
    </source>
</evidence>
<evidence type="ECO:0008006" key="5">
    <source>
        <dbReference type="Google" id="ProtNLM"/>
    </source>
</evidence>
<dbReference type="NCBIfam" id="TIGR00756">
    <property type="entry name" value="PPR"/>
    <property type="match status" value="6"/>
</dbReference>
<dbReference type="PROSITE" id="PS51375">
    <property type="entry name" value="PPR"/>
    <property type="match status" value="7"/>
</dbReference>
<gene>
    <name evidence="3" type="ORF">GOP47_0023261</name>
</gene>
<comment type="caution">
    <text evidence="3">The sequence shown here is derived from an EMBL/GenBank/DDBJ whole genome shotgun (WGS) entry which is preliminary data.</text>
</comment>
<organism evidence="3 4">
    <name type="scientific">Adiantum capillus-veneris</name>
    <name type="common">Maidenhair fern</name>
    <dbReference type="NCBI Taxonomy" id="13818"/>
    <lineage>
        <taxon>Eukaryota</taxon>
        <taxon>Viridiplantae</taxon>
        <taxon>Streptophyta</taxon>
        <taxon>Embryophyta</taxon>
        <taxon>Tracheophyta</taxon>
        <taxon>Polypodiopsida</taxon>
        <taxon>Polypodiidae</taxon>
        <taxon>Polypodiales</taxon>
        <taxon>Pteridineae</taxon>
        <taxon>Pteridaceae</taxon>
        <taxon>Vittarioideae</taxon>
        <taxon>Adiantum</taxon>
    </lineage>
</organism>
<feature type="repeat" description="PPR" evidence="2">
    <location>
        <begin position="126"/>
        <end position="160"/>
    </location>
</feature>
<dbReference type="Pfam" id="PF01535">
    <property type="entry name" value="PPR"/>
    <property type="match status" value="3"/>
</dbReference>
<feature type="repeat" description="PPR" evidence="2">
    <location>
        <begin position="529"/>
        <end position="563"/>
    </location>
</feature>
<dbReference type="FunFam" id="1.25.40.10:FF:000381">
    <property type="entry name" value="Pentatricopeptide repeat-containing protein"/>
    <property type="match status" value="1"/>
</dbReference>
<dbReference type="EMBL" id="JABFUD020000022">
    <property type="protein sequence ID" value="KAI5062722.1"/>
    <property type="molecule type" value="Genomic_DNA"/>
</dbReference>
<feature type="repeat" description="PPR" evidence="2">
    <location>
        <begin position="631"/>
        <end position="665"/>
    </location>
</feature>
<dbReference type="SUPFAM" id="SSF48452">
    <property type="entry name" value="TPR-like"/>
    <property type="match status" value="1"/>
</dbReference>
<dbReference type="GO" id="GO:0009451">
    <property type="term" value="P:RNA modification"/>
    <property type="evidence" value="ECO:0007669"/>
    <property type="project" value="InterPro"/>
</dbReference>
<proteinExistence type="predicted"/>
<dbReference type="InterPro" id="IPR002885">
    <property type="entry name" value="PPR_rpt"/>
</dbReference>
<dbReference type="GO" id="GO:0003723">
    <property type="term" value="F:RNA binding"/>
    <property type="evidence" value="ECO:0007669"/>
    <property type="project" value="InterPro"/>
</dbReference>
<dbReference type="Proteomes" id="UP000886520">
    <property type="component" value="Chromosome 22"/>
</dbReference>
<accession>A0A9D4Z6S9</accession>
<dbReference type="InterPro" id="IPR011990">
    <property type="entry name" value="TPR-like_helical_dom_sf"/>
</dbReference>
<dbReference type="FunFam" id="1.25.40.10:FF:000344">
    <property type="entry name" value="Pentatricopeptide repeat-containing protein"/>
    <property type="match status" value="1"/>
</dbReference>